<feature type="non-terminal residue" evidence="2">
    <location>
        <position position="275"/>
    </location>
</feature>
<reference evidence="2" key="1">
    <citation type="submission" date="2021-02" db="EMBL/GenBank/DDBJ databases">
        <authorList>
            <person name="Dougan E. K."/>
            <person name="Rhodes N."/>
            <person name="Thang M."/>
            <person name="Chan C."/>
        </authorList>
    </citation>
    <scope>NUCLEOTIDE SEQUENCE</scope>
</reference>
<name>A0A812PL27_SYMPI</name>
<evidence type="ECO:0000256" key="1">
    <source>
        <dbReference type="SAM" id="MobiDB-lite"/>
    </source>
</evidence>
<proteinExistence type="predicted"/>
<organism evidence="2 3">
    <name type="scientific">Symbiodinium pilosum</name>
    <name type="common">Dinoflagellate</name>
    <dbReference type="NCBI Taxonomy" id="2952"/>
    <lineage>
        <taxon>Eukaryota</taxon>
        <taxon>Sar</taxon>
        <taxon>Alveolata</taxon>
        <taxon>Dinophyceae</taxon>
        <taxon>Suessiales</taxon>
        <taxon>Symbiodiniaceae</taxon>
        <taxon>Symbiodinium</taxon>
    </lineage>
</organism>
<comment type="caution">
    <text evidence="2">The sequence shown here is derived from an EMBL/GenBank/DDBJ whole genome shotgun (WGS) entry which is preliminary data.</text>
</comment>
<accession>A0A812PL27</accession>
<dbReference type="AlphaFoldDB" id="A0A812PL27"/>
<evidence type="ECO:0000313" key="3">
    <source>
        <dbReference type="Proteomes" id="UP000649617"/>
    </source>
</evidence>
<protein>
    <submittedName>
        <fullName evidence="2">Uncharacterized protein</fullName>
    </submittedName>
</protein>
<keyword evidence="3" id="KW-1185">Reference proteome</keyword>
<feature type="region of interest" description="Disordered" evidence="1">
    <location>
        <begin position="49"/>
        <end position="72"/>
    </location>
</feature>
<gene>
    <name evidence="2" type="ORF">SPIL2461_LOCUS8523</name>
</gene>
<evidence type="ECO:0000313" key="2">
    <source>
        <dbReference type="EMBL" id="CAE7357566.1"/>
    </source>
</evidence>
<dbReference type="EMBL" id="CAJNIZ010014056">
    <property type="protein sequence ID" value="CAE7357566.1"/>
    <property type="molecule type" value="Genomic_DNA"/>
</dbReference>
<dbReference type="Proteomes" id="UP000649617">
    <property type="component" value="Unassembled WGS sequence"/>
</dbReference>
<sequence length="275" mass="31074">MGQVATAICGKLLGSSAFCQSKCRNINCCTSSAELKVYDPFSRPPWMQQPPVYDPRWPRQQPRAPTDGSDTELPSERFACKKLKLMTSIWVDSRKRAAGTDADFEFDVGQTVHLQGSARLSVFKIRVADTFLSTDRGTYMYWRAQALETLNWAQLPVGAYTGATNEITVSHDVSEMRELLSLRKQLTHEAYRQAWMEGIPGEAVISYRFESRNHVVNLVCVQKVGLSPFTDKVYQLDRHNSRPHGHWRNLIFEVISFLAPGGYLVLEQRGEIAVG</sequence>